<dbReference type="Pfam" id="PF05380">
    <property type="entry name" value="Peptidase_A17"/>
    <property type="match status" value="1"/>
</dbReference>
<dbReference type="OrthoDB" id="8194935at2759"/>
<accession>A0A8K0CKL0</accession>
<proteinExistence type="predicted"/>
<evidence type="ECO:0000313" key="2">
    <source>
        <dbReference type="Proteomes" id="UP000801492"/>
    </source>
</evidence>
<dbReference type="Proteomes" id="UP000801492">
    <property type="component" value="Unassembled WGS sequence"/>
</dbReference>
<protein>
    <submittedName>
        <fullName evidence="1">Uncharacterized protein</fullName>
    </submittedName>
</protein>
<reference evidence="1" key="1">
    <citation type="submission" date="2019-08" db="EMBL/GenBank/DDBJ databases">
        <title>The genome of the North American firefly Photinus pyralis.</title>
        <authorList>
            <consortium name="Photinus pyralis genome working group"/>
            <person name="Fallon T.R."/>
            <person name="Sander Lower S.E."/>
            <person name="Weng J.-K."/>
        </authorList>
    </citation>
    <scope>NUCLEOTIDE SEQUENCE</scope>
    <source>
        <strain evidence="1">TRF0915ILg1</strain>
        <tissue evidence="1">Whole body</tissue>
    </source>
</reference>
<dbReference type="EMBL" id="VTPC01089860">
    <property type="protein sequence ID" value="KAF2885595.1"/>
    <property type="molecule type" value="Genomic_DNA"/>
</dbReference>
<gene>
    <name evidence="1" type="ORF">ILUMI_20579</name>
</gene>
<name>A0A8K0CKL0_IGNLU</name>
<dbReference type="AlphaFoldDB" id="A0A8K0CKL0"/>
<comment type="caution">
    <text evidence="1">The sequence shown here is derived from an EMBL/GenBank/DDBJ whole genome shotgun (WGS) entry which is preliminary data.</text>
</comment>
<sequence>MMRVDSPDDSISHYYIPHHGIKVKIKYFPFHFNVCIASSDLTKTLGIYWSPADNTLNYRTYSGQNSDRITKRQLLPEISKVFDPLGLLSPGTVLGKIILQHV</sequence>
<evidence type="ECO:0000313" key="1">
    <source>
        <dbReference type="EMBL" id="KAF2885595.1"/>
    </source>
</evidence>
<keyword evidence="2" id="KW-1185">Reference proteome</keyword>
<dbReference type="InterPro" id="IPR008042">
    <property type="entry name" value="Retrotrans_Pao"/>
</dbReference>
<organism evidence="1 2">
    <name type="scientific">Ignelater luminosus</name>
    <name type="common">Cucubano</name>
    <name type="synonym">Pyrophorus luminosus</name>
    <dbReference type="NCBI Taxonomy" id="2038154"/>
    <lineage>
        <taxon>Eukaryota</taxon>
        <taxon>Metazoa</taxon>
        <taxon>Ecdysozoa</taxon>
        <taxon>Arthropoda</taxon>
        <taxon>Hexapoda</taxon>
        <taxon>Insecta</taxon>
        <taxon>Pterygota</taxon>
        <taxon>Neoptera</taxon>
        <taxon>Endopterygota</taxon>
        <taxon>Coleoptera</taxon>
        <taxon>Polyphaga</taxon>
        <taxon>Elateriformia</taxon>
        <taxon>Elateroidea</taxon>
        <taxon>Elateridae</taxon>
        <taxon>Agrypninae</taxon>
        <taxon>Pyrophorini</taxon>
        <taxon>Ignelater</taxon>
    </lineage>
</organism>